<dbReference type="AlphaFoldDB" id="A0A9N7N0C2"/>
<sequence length="86" mass="9977">MAGDRLYLFTHEANLPVDYMFFRKLSRQITAPGQTGIVSEFILFFDCPEEEMERHLLSRNHINAANPVEEVFEAVQAVFGRVIQFK</sequence>
<proteinExistence type="predicted"/>
<dbReference type="Proteomes" id="UP001153555">
    <property type="component" value="Unassembled WGS sequence"/>
</dbReference>
<reference evidence="1" key="1">
    <citation type="submission" date="2019-12" db="EMBL/GenBank/DDBJ databases">
        <authorList>
            <person name="Scholes J."/>
        </authorList>
    </citation>
    <scope>NUCLEOTIDE SEQUENCE</scope>
</reference>
<gene>
    <name evidence="1" type="ORF">SHERM_17967</name>
</gene>
<keyword evidence="1" id="KW-0808">Transferase</keyword>
<name>A0A9N7N0C2_STRHE</name>
<dbReference type="GO" id="GO:0016301">
    <property type="term" value="F:kinase activity"/>
    <property type="evidence" value="ECO:0007669"/>
    <property type="project" value="UniProtKB-KW"/>
</dbReference>
<organism evidence="1 2">
    <name type="scientific">Striga hermonthica</name>
    <name type="common">Purple witchweed</name>
    <name type="synonym">Buchnera hermonthica</name>
    <dbReference type="NCBI Taxonomy" id="68872"/>
    <lineage>
        <taxon>Eukaryota</taxon>
        <taxon>Viridiplantae</taxon>
        <taxon>Streptophyta</taxon>
        <taxon>Embryophyta</taxon>
        <taxon>Tracheophyta</taxon>
        <taxon>Spermatophyta</taxon>
        <taxon>Magnoliopsida</taxon>
        <taxon>eudicotyledons</taxon>
        <taxon>Gunneridae</taxon>
        <taxon>Pentapetalae</taxon>
        <taxon>asterids</taxon>
        <taxon>lamiids</taxon>
        <taxon>Lamiales</taxon>
        <taxon>Orobanchaceae</taxon>
        <taxon>Buchnereae</taxon>
        <taxon>Striga</taxon>
    </lineage>
</organism>
<evidence type="ECO:0000313" key="1">
    <source>
        <dbReference type="EMBL" id="CAA0819592.1"/>
    </source>
</evidence>
<protein>
    <submittedName>
        <fullName evidence="1">UMP-CMP kinase 3</fullName>
    </submittedName>
</protein>
<accession>A0A9N7N0C2</accession>
<comment type="caution">
    <text evidence="1">The sequence shown here is derived from an EMBL/GenBank/DDBJ whole genome shotgun (WGS) entry which is preliminary data.</text>
</comment>
<keyword evidence="2" id="KW-1185">Reference proteome</keyword>
<dbReference type="EMBL" id="CACSLK010019251">
    <property type="protein sequence ID" value="CAA0819592.1"/>
    <property type="molecule type" value="Genomic_DNA"/>
</dbReference>
<evidence type="ECO:0000313" key="2">
    <source>
        <dbReference type="Proteomes" id="UP001153555"/>
    </source>
</evidence>
<keyword evidence="1" id="KW-0418">Kinase</keyword>